<dbReference type="Proteomes" id="UP001221898">
    <property type="component" value="Unassembled WGS sequence"/>
</dbReference>
<sequence length="108" mass="11695">MVQCNTLLDQGRIAQCNILLASSHLLECDDDNPDVKQRHHTAWTWCCPGSFAEASRKPERIGAGGGVLACAVAHVLEYGENDSRNTGQPSTCRAAIDGSTQGREYVHL</sequence>
<dbReference type="EMBL" id="JAINUG010000132">
    <property type="protein sequence ID" value="KAJ8393844.1"/>
    <property type="molecule type" value="Genomic_DNA"/>
</dbReference>
<name>A0AAD7S0S1_9TELE</name>
<keyword evidence="2" id="KW-1185">Reference proteome</keyword>
<comment type="caution">
    <text evidence="1">The sequence shown here is derived from an EMBL/GenBank/DDBJ whole genome shotgun (WGS) entry which is preliminary data.</text>
</comment>
<accession>A0AAD7S0S1</accession>
<gene>
    <name evidence="1" type="ORF">AAFF_G00055730</name>
</gene>
<protein>
    <submittedName>
        <fullName evidence="1">Uncharacterized protein</fullName>
    </submittedName>
</protein>
<reference evidence="1" key="1">
    <citation type="journal article" date="2023" name="Science">
        <title>Genome structures resolve the early diversification of teleost fishes.</title>
        <authorList>
            <person name="Parey E."/>
            <person name="Louis A."/>
            <person name="Montfort J."/>
            <person name="Bouchez O."/>
            <person name="Roques C."/>
            <person name="Iampietro C."/>
            <person name="Lluch J."/>
            <person name="Castinel A."/>
            <person name="Donnadieu C."/>
            <person name="Desvignes T."/>
            <person name="Floi Bucao C."/>
            <person name="Jouanno E."/>
            <person name="Wen M."/>
            <person name="Mejri S."/>
            <person name="Dirks R."/>
            <person name="Jansen H."/>
            <person name="Henkel C."/>
            <person name="Chen W.J."/>
            <person name="Zahm M."/>
            <person name="Cabau C."/>
            <person name="Klopp C."/>
            <person name="Thompson A.W."/>
            <person name="Robinson-Rechavi M."/>
            <person name="Braasch I."/>
            <person name="Lecointre G."/>
            <person name="Bobe J."/>
            <person name="Postlethwait J.H."/>
            <person name="Berthelot C."/>
            <person name="Roest Crollius H."/>
            <person name="Guiguen Y."/>
        </authorList>
    </citation>
    <scope>NUCLEOTIDE SEQUENCE</scope>
    <source>
        <strain evidence="1">NC1722</strain>
    </source>
</reference>
<evidence type="ECO:0000313" key="2">
    <source>
        <dbReference type="Proteomes" id="UP001221898"/>
    </source>
</evidence>
<evidence type="ECO:0000313" key="1">
    <source>
        <dbReference type="EMBL" id="KAJ8393844.1"/>
    </source>
</evidence>
<dbReference type="AlphaFoldDB" id="A0AAD7S0S1"/>
<proteinExistence type="predicted"/>
<organism evidence="1 2">
    <name type="scientific">Aldrovandia affinis</name>
    <dbReference type="NCBI Taxonomy" id="143900"/>
    <lineage>
        <taxon>Eukaryota</taxon>
        <taxon>Metazoa</taxon>
        <taxon>Chordata</taxon>
        <taxon>Craniata</taxon>
        <taxon>Vertebrata</taxon>
        <taxon>Euteleostomi</taxon>
        <taxon>Actinopterygii</taxon>
        <taxon>Neopterygii</taxon>
        <taxon>Teleostei</taxon>
        <taxon>Notacanthiformes</taxon>
        <taxon>Halosauridae</taxon>
        <taxon>Aldrovandia</taxon>
    </lineage>
</organism>